<dbReference type="OrthoDB" id="8565913at2"/>
<evidence type="ECO:0000313" key="3">
    <source>
        <dbReference type="Proteomes" id="UP000183926"/>
    </source>
</evidence>
<accession>A0A1I7EVX6</accession>
<reference evidence="2 3" key="1">
    <citation type="submission" date="2016-10" db="EMBL/GenBank/DDBJ databases">
        <authorList>
            <person name="de Groot N.N."/>
        </authorList>
    </citation>
    <scope>NUCLEOTIDE SEQUENCE [LARGE SCALE GENOMIC DNA]</scope>
    <source>
        <strain evidence="2 3">Nm24</strain>
    </source>
</reference>
<dbReference type="PROSITE" id="PS51257">
    <property type="entry name" value="PROKAR_LIPOPROTEIN"/>
    <property type="match status" value="1"/>
</dbReference>
<evidence type="ECO:0000313" key="2">
    <source>
        <dbReference type="EMBL" id="SFU28057.1"/>
    </source>
</evidence>
<dbReference type="Proteomes" id="UP000183926">
    <property type="component" value="Unassembled WGS sequence"/>
</dbReference>
<evidence type="ECO:0000256" key="1">
    <source>
        <dbReference type="SAM" id="SignalP"/>
    </source>
</evidence>
<name>A0A1I7EVX6_9PROT</name>
<gene>
    <name evidence="2" type="ORF">SAMN05216339_101111</name>
</gene>
<sequence length="63" mass="6994">MKFTYYIICILGLGVTLISCGNAAPEVSPENCAGRGMERALDYYKNNEAERQKFIDGCDALKK</sequence>
<keyword evidence="1" id="KW-0732">Signal</keyword>
<evidence type="ECO:0008006" key="4">
    <source>
        <dbReference type="Google" id="ProtNLM"/>
    </source>
</evidence>
<feature type="signal peptide" evidence="1">
    <location>
        <begin position="1"/>
        <end position="23"/>
    </location>
</feature>
<dbReference type="RefSeq" id="WP_074925939.1">
    <property type="nucleotide sequence ID" value="NZ_FPBL01000001.1"/>
</dbReference>
<dbReference type="AlphaFoldDB" id="A0A1I7EVX6"/>
<dbReference type="EMBL" id="FPBL01000001">
    <property type="protein sequence ID" value="SFU28057.1"/>
    <property type="molecule type" value="Genomic_DNA"/>
</dbReference>
<proteinExistence type="predicted"/>
<organism evidence="2 3">
    <name type="scientific">Nitrosomonas eutropha</name>
    <dbReference type="NCBI Taxonomy" id="916"/>
    <lineage>
        <taxon>Bacteria</taxon>
        <taxon>Pseudomonadati</taxon>
        <taxon>Pseudomonadota</taxon>
        <taxon>Betaproteobacteria</taxon>
        <taxon>Nitrosomonadales</taxon>
        <taxon>Nitrosomonadaceae</taxon>
        <taxon>Nitrosomonas</taxon>
    </lineage>
</organism>
<protein>
    <recommendedName>
        <fullName evidence="4">Entry exclusion lipoprotein TrbK</fullName>
    </recommendedName>
</protein>
<feature type="chain" id="PRO_5010333358" description="Entry exclusion lipoprotein TrbK" evidence="1">
    <location>
        <begin position="24"/>
        <end position="63"/>
    </location>
</feature>